<feature type="binding site" evidence="8">
    <location>
        <position position="54"/>
    </location>
    <ligand>
        <name>Fe cation</name>
        <dbReference type="ChEBI" id="CHEBI:24875"/>
        <label>1</label>
    </ligand>
</feature>
<dbReference type="InterPro" id="IPR009078">
    <property type="entry name" value="Ferritin-like_SF"/>
</dbReference>
<keyword evidence="6 7" id="KW-0408">Iron</keyword>
<feature type="binding site" evidence="8">
    <location>
        <position position="127"/>
    </location>
    <ligand>
        <name>Fe cation</name>
        <dbReference type="ChEBI" id="CHEBI:24875"/>
        <label>1</label>
    </ligand>
</feature>
<reference evidence="12" key="1">
    <citation type="submission" date="2015-08" db="EMBL/GenBank/DDBJ databases">
        <authorList>
            <person name="Varghese N."/>
        </authorList>
    </citation>
    <scope>NUCLEOTIDE SEQUENCE [LARGE SCALE GENOMIC DNA]</scope>
    <source>
        <strain evidence="12">DSM 23407</strain>
    </source>
</reference>
<dbReference type="PANTHER" id="PTHR30295">
    <property type="entry name" value="BACTERIOFERRITIN"/>
    <property type="match status" value="1"/>
</dbReference>
<dbReference type="PROSITE" id="PS50905">
    <property type="entry name" value="FERRITIN_LIKE"/>
    <property type="match status" value="1"/>
</dbReference>
<evidence type="ECO:0000256" key="8">
    <source>
        <dbReference type="PIRSR" id="PIRSR002560-1"/>
    </source>
</evidence>
<dbReference type="InterPro" id="IPR009040">
    <property type="entry name" value="Ferritin-like_diiron"/>
</dbReference>
<dbReference type="EC" id="1.16.3.1" evidence="7"/>
<dbReference type="InterPro" id="IPR008331">
    <property type="entry name" value="Ferritin_DPS_dom"/>
</dbReference>
<dbReference type="InterPro" id="IPR012347">
    <property type="entry name" value="Ferritin-like"/>
</dbReference>
<evidence type="ECO:0000256" key="5">
    <source>
        <dbReference type="ARBA" id="ARBA00022723"/>
    </source>
</evidence>
<sequence length="162" mass="18688">MKGNPKVIDCLNEALFLELGAINQYWLHYRLLDDWGYTRLAKKERAESIEEMQHADKITSRIIFLEGHPNMQKLAPLRIGQTIKEVLECDLAGEYDARTSYAKSREICREEGDIVSMQLFEELLKDEEGHIDFLETQLELLGRIGEERYGMLQAEPANEAGE</sequence>
<feature type="domain" description="Ferritin-like diiron" evidence="10">
    <location>
        <begin position="1"/>
        <end position="145"/>
    </location>
</feature>
<comment type="similarity">
    <text evidence="2 7 9">Belongs to the bacterioferritin family.</text>
</comment>
<dbReference type="InterPro" id="IPR002024">
    <property type="entry name" value="Bacterioferritin"/>
</dbReference>
<dbReference type="PRINTS" id="PR00601">
    <property type="entry name" value="BACFERRITIN"/>
</dbReference>
<evidence type="ECO:0000259" key="10">
    <source>
        <dbReference type="PROSITE" id="PS50905"/>
    </source>
</evidence>
<dbReference type="CDD" id="cd00907">
    <property type="entry name" value="Bacterioferritin"/>
    <property type="match status" value="1"/>
</dbReference>
<dbReference type="Pfam" id="PF00210">
    <property type="entry name" value="Ferritin"/>
    <property type="match status" value="1"/>
</dbReference>
<dbReference type="GO" id="GO:0005829">
    <property type="term" value="C:cytosol"/>
    <property type="evidence" value="ECO:0007669"/>
    <property type="project" value="TreeGrafter"/>
</dbReference>
<keyword evidence="4 9" id="KW-0349">Heme</keyword>
<dbReference type="AlphaFoldDB" id="A0A0K6HUW1"/>
<feature type="binding site" evidence="8">
    <location>
        <position position="50"/>
    </location>
    <ligand>
        <name>Fe cation</name>
        <dbReference type="ChEBI" id="CHEBI:24875"/>
        <label>3</label>
    </ligand>
</feature>
<dbReference type="SUPFAM" id="SSF47240">
    <property type="entry name" value="Ferritin-like"/>
    <property type="match status" value="1"/>
</dbReference>
<protein>
    <recommendedName>
        <fullName evidence="7 9">Bacterioferritin</fullName>
        <ecNumber evidence="7">1.16.3.1</ecNumber>
    </recommendedName>
</protein>
<name>A0A0K6HUW1_9HYPH</name>
<gene>
    <name evidence="11" type="ORF">Ga0061067_103275</name>
</gene>
<dbReference type="PIRSF" id="PIRSF002560">
    <property type="entry name" value="Bacterioferritin"/>
    <property type="match status" value="1"/>
</dbReference>
<dbReference type="RefSeq" id="WP_055455073.1">
    <property type="nucleotide sequence ID" value="NZ_CYHE01000003.1"/>
</dbReference>
<comment type="function">
    <text evidence="7">Iron-storage protein, whose ferroxidase center binds Fe(2+), oxidizes it using dioxygen to Fe(3+), and participates in the subsequent Fe(3+) oxide mineral core formation within the central cavity of the BFR protein shell.</text>
</comment>
<feature type="binding site" evidence="8">
    <location>
        <position position="18"/>
    </location>
    <ligand>
        <name>Fe cation</name>
        <dbReference type="ChEBI" id="CHEBI:24875"/>
        <label>1</label>
    </ligand>
</feature>
<dbReference type="Gene3D" id="1.20.1260.10">
    <property type="match status" value="1"/>
</dbReference>
<comment type="catalytic activity">
    <reaction evidence="7">
        <text>4 Fe(2+) + O2 + 4 H(+) = 4 Fe(3+) + 2 H2O</text>
        <dbReference type="Rhea" id="RHEA:11148"/>
        <dbReference type="ChEBI" id="CHEBI:15377"/>
        <dbReference type="ChEBI" id="CHEBI:15378"/>
        <dbReference type="ChEBI" id="CHEBI:15379"/>
        <dbReference type="ChEBI" id="CHEBI:29033"/>
        <dbReference type="ChEBI" id="CHEBI:29034"/>
        <dbReference type="EC" id="1.16.3.1"/>
    </reaction>
</comment>
<keyword evidence="12" id="KW-1185">Reference proteome</keyword>
<dbReference type="GO" id="GO:0006879">
    <property type="term" value="P:intracellular iron ion homeostasis"/>
    <property type="evidence" value="ECO:0007669"/>
    <property type="project" value="UniProtKB-KW"/>
</dbReference>
<evidence type="ECO:0000256" key="7">
    <source>
        <dbReference type="PIRNR" id="PIRNR002560"/>
    </source>
</evidence>
<dbReference type="Proteomes" id="UP000183900">
    <property type="component" value="Unassembled WGS sequence"/>
</dbReference>
<dbReference type="GO" id="GO:0006826">
    <property type="term" value="P:iron ion transport"/>
    <property type="evidence" value="ECO:0007669"/>
    <property type="project" value="InterPro"/>
</dbReference>
<feature type="binding site" evidence="8">
    <location>
        <position position="51"/>
    </location>
    <ligand>
        <name>Fe cation</name>
        <dbReference type="ChEBI" id="CHEBI:24875"/>
        <label>2</label>
    </ligand>
</feature>
<comment type="cofactor">
    <cofactor evidence="1">
        <name>heme b</name>
        <dbReference type="ChEBI" id="CHEBI:60344"/>
    </cofactor>
</comment>
<evidence type="ECO:0000256" key="4">
    <source>
        <dbReference type="ARBA" id="ARBA00022617"/>
    </source>
</evidence>
<feature type="binding site" evidence="8">
    <location>
        <position position="94"/>
    </location>
    <ligand>
        <name>Fe cation</name>
        <dbReference type="ChEBI" id="CHEBI:24875"/>
        <label>2</label>
    </ligand>
</feature>
<dbReference type="EMBL" id="CYHE01000003">
    <property type="protein sequence ID" value="CUA94699.1"/>
    <property type="molecule type" value="Genomic_DNA"/>
</dbReference>
<evidence type="ECO:0000313" key="11">
    <source>
        <dbReference type="EMBL" id="CUA94699.1"/>
    </source>
</evidence>
<evidence type="ECO:0000256" key="2">
    <source>
        <dbReference type="ARBA" id="ARBA00008093"/>
    </source>
</evidence>
<dbReference type="PROSITE" id="PS00549">
    <property type="entry name" value="BACTERIOFERRITIN"/>
    <property type="match status" value="1"/>
</dbReference>
<feature type="binding site" evidence="8">
    <location>
        <position position="127"/>
    </location>
    <ligand>
        <name>Fe cation</name>
        <dbReference type="ChEBI" id="CHEBI:24875"/>
        <label>2</label>
    </ligand>
</feature>
<dbReference type="NCBIfam" id="TIGR00754">
    <property type="entry name" value="bfr"/>
    <property type="match status" value="1"/>
</dbReference>
<evidence type="ECO:0000256" key="1">
    <source>
        <dbReference type="ARBA" id="ARBA00001970"/>
    </source>
</evidence>
<keyword evidence="3 7" id="KW-0409">Iron storage</keyword>
<feature type="binding site" evidence="8">
    <location>
        <position position="130"/>
    </location>
    <ligand>
        <name>Fe cation</name>
        <dbReference type="ChEBI" id="CHEBI:24875"/>
        <label>2</label>
    </ligand>
</feature>
<evidence type="ECO:0000256" key="6">
    <source>
        <dbReference type="ARBA" id="ARBA00023004"/>
    </source>
</evidence>
<evidence type="ECO:0000313" key="12">
    <source>
        <dbReference type="Proteomes" id="UP000183900"/>
    </source>
</evidence>
<dbReference type="GO" id="GO:0020037">
    <property type="term" value="F:heme binding"/>
    <property type="evidence" value="ECO:0007669"/>
    <property type="project" value="TreeGrafter"/>
</dbReference>
<dbReference type="PANTHER" id="PTHR30295:SF0">
    <property type="entry name" value="BACTERIOFERRITIN"/>
    <property type="match status" value="1"/>
</dbReference>
<keyword evidence="5 7" id="KW-0479">Metal-binding</keyword>
<evidence type="ECO:0000256" key="9">
    <source>
        <dbReference type="RuleBase" id="RU000623"/>
    </source>
</evidence>
<proteinExistence type="inferred from homology"/>
<dbReference type="GO" id="GO:0004322">
    <property type="term" value="F:ferroxidase activity"/>
    <property type="evidence" value="ECO:0007669"/>
    <property type="project" value="UniProtKB-EC"/>
</dbReference>
<evidence type="ECO:0000256" key="3">
    <source>
        <dbReference type="ARBA" id="ARBA00022434"/>
    </source>
</evidence>
<feature type="binding site" evidence="8">
    <location>
        <position position="51"/>
    </location>
    <ligand>
        <name>Fe cation</name>
        <dbReference type="ChEBI" id="CHEBI:24875"/>
        <label>1</label>
    </ligand>
</feature>
<dbReference type="GO" id="GO:0008199">
    <property type="term" value="F:ferric iron binding"/>
    <property type="evidence" value="ECO:0007669"/>
    <property type="project" value="InterPro"/>
</dbReference>
<organism evidence="11 12">
    <name type="scientific">Pannonibacter indicus</name>
    <dbReference type="NCBI Taxonomy" id="466044"/>
    <lineage>
        <taxon>Bacteria</taxon>
        <taxon>Pseudomonadati</taxon>
        <taxon>Pseudomonadota</taxon>
        <taxon>Alphaproteobacteria</taxon>
        <taxon>Hyphomicrobiales</taxon>
        <taxon>Stappiaceae</taxon>
        <taxon>Pannonibacter</taxon>
    </lineage>
</organism>
<accession>A0A0K6HUW1</accession>
<feature type="binding site" description="axial binding residue" evidence="8">
    <location>
        <position position="52"/>
    </location>
    <ligand>
        <name>heme b</name>
        <dbReference type="ChEBI" id="CHEBI:60344"/>
        <note>ligand shared between dimeric partners</note>
    </ligand>
    <ligandPart>
        <name>Fe</name>
        <dbReference type="ChEBI" id="CHEBI:18248"/>
    </ligandPart>
</feature>
<dbReference type="OrthoDB" id="9800505at2"/>